<keyword evidence="5" id="KW-1185">Reference proteome</keyword>
<dbReference type="PROSITE" id="PS51462">
    <property type="entry name" value="NUDIX"/>
    <property type="match status" value="1"/>
</dbReference>
<dbReference type="PANTHER" id="PTHR43046">
    <property type="entry name" value="GDP-MANNOSE MANNOSYL HYDROLASE"/>
    <property type="match status" value="1"/>
</dbReference>
<reference evidence="4 5" key="1">
    <citation type="submission" date="2022-01" db="EMBL/GenBank/DDBJ databases">
        <title>Whole genome-based taxonomy of the Shewanellaceae.</title>
        <authorList>
            <person name="Martin-Rodriguez A.J."/>
        </authorList>
    </citation>
    <scope>NUCLEOTIDE SEQUENCE [LARGE SCALE GENOMIC DNA]</scope>
    <source>
        <strain evidence="4 5">JCM 17801</strain>
    </source>
</reference>
<comment type="caution">
    <text evidence="4">The sequence shown here is derived from an EMBL/GenBank/DDBJ whole genome shotgun (WGS) entry which is preliminary data.</text>
</comment>
<accession>A0ABT0KWG8</accession>
<dbReference type="EMBL" id="JAKILK010000001">
    <property type="protein sequence ID" value="MCL1115808.1"/>
    <property type="molecule type" value="Genomic_DNA"/>
</dbReference>
<evidence type="ECO:0000313" key="4">
    <source>
        <dbReference type="EMBL" id="MCL1115808.1"/>
    </source>
</evidence>
<sequence>MAFNDRFRLSAHAVITNSQKQVLQVRATYGDKNWGLPGGALELGETIHQAVKRECLEELGCEVKVDYLSGVYYHSAYQSQVFIFKCTLVEPTAIKLSDEHSEYQYFDLSALSSVQLCRVKTCIEFDGEVDSRVF</sequence>
<dbReference type="Gene3D" id="3.90.79.10">
    <property type="entry name" value="Nucleoside Triphosphate Pyrophosphohydrolase"/>
    <property type="match status" value="1"/>
</dbReference>
<comment type="cofactor">
    <cofactor evidence="1">
        <name>Mg(2+)</name>
        <dbReference type="ChEBI" id="CHEBI:18420"/>
    </cofactor>
</comment>
<gene>
    <name evidence="4" type="ORF">L2689_00920</name>
</gene>
<dbReference type="CDD" id="cd02883">
    <property type="entry name" value="NUDIX_Hydrolase"/>
    <property type="match status" value="1"/>
</dbReference>
<name>A0ABT0KWG8_9GAMM</name>
<evidence type="ECO:0000259" key="3">
    <source>
        <dbReference type="PROSITE" id="PS51462"/>
    </source>
</evidence>
<feature type="domain" description="Nudix hydrolase" evidence="3">
    <location>
        <begin position="6"/>
        <end position="134"/>
    </location>
</feature>
<evidence type="ECO:0000313" key="5">
    <source>
        <dbReference type="Proteomes" id="UP001203212"/>
    </source>
</evidence>
<keyword evidence="2" id="KW-0378">Hydrolase</keyword>
<dbReference type="PANTHER" id="PTHR43046:SF2">
    <property type="entry name" value="8-OXO-DGTP DIPHOSPHATASE-RELATED"/>
    <property type="match status" value="1"/>
</dbReference>
<organism evidence="4 5">
    <name type="scientific">Shewanella aestuarii</name>
    <dbReference type="NCBI Taxonomy" id="1028752"/>
    <lineage>
        <taxon>Bacteria</taxon>
        <taxon>Pseudomonadati</taxon>
        <taxon>Pseudomonadota</taxon>
        <taxon>Gammaproteobacteria</taxon>
        <taxon>Alteromonadales</taxon>
        <taxon>Shewanellaceae</taxon>
        <taxon>Shewanella</taxon>
    </lineage>
</organism>
<dbReference type="SUPFAM" id="SSF55811">
    <property type="entry name" value="Nudix"/>
    <property type="match status" value="1"/>
</dbReference>
<dbReference type="Proteomes" id="UP001203212">
    <property type="component" value="Unassembled WGS sequence"/>
</dbReference>
<dbReference type="RefSeq" id="WP_188839511.1">
    <property type="nucleotide sequence ID" value="NZ_BMOT01000001.1"/>
</dbReference>
<protein>
    <submittedName>
        <fullName evidence="4">NUDIX domain-containing protein</fullName>
    </submittedName>
</protein>
<dbReference type="InterPro" id="IPR020476">
    <property type="entry name" value="Nudix_hydrolase"/>
</dbReference>
<dbReference type="PRINTS" id="PR00502">
    <property type="entry name" value="NUDIXFAMILY"/>
</dbReference>
<dbReference type="InterPro" id="IPR000086">
    <property type="entry name" value="NUDIX_hydrolase_dom"/>
</dbReference>
<dbReference type="Pfam" id="PF00293">
    <property type="entry name" value="NUDIX"/>
    <property type="match status" value="1"/>
</dbReference>
<proteinExistence type="predicted"/>
<evidence type="ECO:0000256" key="2">
    <source>
        <dbReference type="ARBA" id="ARBA00022801"/>
    </source>
</evidence>
<dbReference type="InterPro" id="IPR015797">
    <property type="entry name" value="NUDIX_hydrolase-like_dom_sf"/>
</dbReference>
<evidence type="ECO:0000256" key="1">
    <source>
        <dbReference type="ARBA" id="ARBA00001946"/>
    </source>
</evidence>